<evidence type="ECO:0000256" key="2">
    <source>
        <dbReference type="PROSITE-ProRule" id="PRU00023"/>
    </source>
</evidence>
<keyword evidence="2" id="KW-0040">ANK repeat</keyword>
<accession>A0A8E2E1J0</accession>
<dbReference type="Gene3D" id="1.25.40.20">
    <property type="entry name" value="Ankyrin repeat-containing domain"/>
    <property type="match status" value="3"/>
</dbReference>
<dbReference type="InterPro" id="IPR056884">
    <property type="entry name" value="NPHP3-like_N"/>
</dbReference>
<dbReference type="Proteomes" id="UP000250266">
    <property type="component" value="Unassembled WGS sequence"/>
</dbReference>
<dbReference type="InterPro" id="IPR002110">
    <property type="entry name" value="Ankyrin_rpt"/>
</dbReference>
<feature type="repeat" description="ANK" evidence="2">
    <location>
        <begin position="573"/>
        <end position="597"/>
    </location>
</feature>
<evidence type="ECO:0000259" key="3">
    <source>
        <dbReference type="Pfam" id="PF24883"/>
    </source>
</evidence>
<dbReference type="InterPro" id="IPR027417">
    <property type="entry name" value="P-loop_NTPase"/>
</dbReference>
<organism evidence="4 5">
    <name type="scientific">Lepidopterella palustris CBS 459.81</name>
    <dbReference type="NCBI Taxonomy" id="1314670"/>
    <lineage>
        <taxon>Eukaryota</taxon>
        <taxon>Fungi</taxon>
        <taxon>Dikarya</taxon>
        <taxon>Ascomycota</taxon>
        <taxon>Pezizomycotina</taxon>
        <taxon>Dothideomycetes</taxon>
        <taxon>Pleosporomycetidae</taxon>
        <taxon>Mytilinidiales</taxon>
        <taxon>Argynnaceae</taxon>
        <taxon>Lepidopterella</taxon>
    </lineage>
</organism>
<reference evidence="4 5" key="1">
    <citation type="journal article" date="2016" name="Nat. Commun.">
        <title>Ectomycorrhizal ecology is imprinted in the genome of the dominant symbiotic fungus Cenococcum geophilum.</title>
        <authorList>
            <consortium name="DOE Joint Genome Institute"/>
            <person name="Peter M."/>
            <person name="Kohler A."/>
            <person name="Ohm R.A."/>
            <person name="Kuo A."/>
            <person name="Krutzmann J."/>
            <person name="Morin E."/>
            <person name="Arend M."/>
            <person name="Barry K.W."/>
            <person name="Binder M."/>
            <person name="Choi C."/>
            <person name="Clum A."/>
            <person name="Copeland A."/>
            <person name="Grisel N."/>
            <person name="Haridas S."/>
            <person name="Kipfer T."/>
            <person name="LaButti K."/>
            <person name="Lindquist E."/>
            <person name="Lipzen A."/>
            <person name="Maire R."/>
            <person name="Meier B."/>
            <person name="Mihaltcheva S."/>
            <person name="Molinier V."/>
            <person name="Murat C."/>
            <person name="Poggeler S."/>
            <person name="Quandt C.A."/>
            <person name="Sperisen C."/>
            <person name="Tritt A."/>
            <person name="Tisserant E."/>
            <person name="Crous P.W."/>
            <person name="Henrissat B."/>
            <person name="Nehls U."/>
            <person name="Egli S."/>
            <person name="Spatafora J.W."/>
            <person name="Grigoriev I.V."/>
            <person name="Martin F.M."/>
        </authorList>
    </citation>
    <scope>NUCLEOTIDE SEQUENCE [LARGE SCALE GENOMIC DNA]</scope>
    <source>
        <strain evidence="4 5">CBS 459.81</strain>
    </source>
</reference>
<feature type="domain" description="Nephrocystin 3-like N-terminal" evidence="3">
    <location>
        <begin position="39"/>
        <end position="203"/>
    </location>
</feature>
<gene>
    <name evidence="4" type="ORF">K432DRAFT_274824</name>
</gene>
<feature type="repeat" description="ANK" evidence="2">
    <location>
        <begin position="539"/>
        <end position="563"/>
    </location>
</feature>
<dbReference type="EMBL" id="KV745304">
    <property type="protein sequence ID" value="OCK75533.1"/>
    <property type="molecule type" value="Genomic_DNA"/>
</dbReference>
<dbReference type="OrthoDB" id="195446at2759"/>
<feature type="repeat" description="ANK" evidence="2">
    <location>
        <begin position="505"/>
        <end position="529"/>
    </location>
</feature>
<dbReference type="SMART" id="SM00248">
    <property type="entry name" value="ANK"/>
    <property type="match status" value="5"/>
</dbReference>
<dbReference type="AlphaFoldDB" id="A0A8E2E1J0"/>
<dbReference type="PROSITE" id="PS50297">
    <property type="entry name" value="ANK_REP_REGION"/>
    <property type="match status" value="5"/>
</dbReference>
<dbReference type="InterPro" id="IPR036770">
    <property type="entry name" value="Ankyrin_rpt-contain_sf"/>
</dbReference>
<feature type="non-terminal residue" evidence="4">
    <location>
        <position position="676"/>
    </location>
</feature>
<feature type="repeat" description="ANK" evidence="2">
    <location>
        <begin position="641"/>
        <end position="665"/>
    </location>
</feature>
<dbReference type="Pfam" id="PF12796">
    <property type="entry name" value="Ank_2"/>
    <property type="match status" value="2"/>
</dbReference>
<name>A0A8E2E1J0_9PEZI</name>
<dbReference type="SUPFAM" id="SSF52540">
    <property type="entry name" value="P-loop containing nucleoside triphosphate hydrolases"/>
    <property type="match status" value="1"/>
</dbReference>
<evidence type="ECO:0000313" key="5">
    <source>
        <dbReference type="Proteomes" id="UP000250266"/>
    </source>
</evidence>
<feature type="non-terminal residue" evidence="4">
    <location>
        <position position="1"/>
    </location>
</feature>
<keyword evidence="5" id="KW-1185">Reference proteome</keyword>
<feature type="repeat" description="ANK" evidence="2">
    <location>
        <begin position="607"/>
        <end position="631"/>
    </location>
</feature>
<proteinExistence type="predicted"/>
<dbReference type="PANTHER" id="PTHR10039:SF15">
    <property type="entry name" value="NACHT DOMAIN-CONTAINING PROTEIN"/>
    <property type="match status" value="1"/>
</dbReference>
<dbReference type="PROSITE" id="PS50088">
    <property type="entry name" value="ANK_REPEAT"/>
    <property type="match status" value="5"/>
</dbReference>
<keyword evidence="1" id="KW-0677">Repeat</keyword>
<dbReference type="PANTHER" id="PTHR10039">
    <property type="entry name" value="AMELOGENIN"/>
    <property type="match status" value="1"/>
</dbReference>
<dbReference type="Gene3D" id="3.40.50.300">
    <property type="entry name" value="P-loop containing nucleotide triphosphate hydrolases"/>
    <property type="match status" value="1"/>
</dbReference>
<evidence type="ECO:0000313" key="4">
    <source>
        <dbReference type="EMBL" id="OCK75533.1"/>
    </source>
</evidence>
<evidence type="ECO:0000256" key="1">
    <source>
        <dbReference type="ARBA" id="ARBA00022737"/>
    </source>
</evidence>
<protein>
    <submittedName>
        <fullName evidence="4">Ankyrin</fullName>
    </submittedName>
</protein>
<dbReference type="SUPFAM" id="SSF48403">
    <property type="entry name" value="Ankyrin repeat"/>
    <property type="match status" value="1"/>
</dbReference>
<dbReference type="Pfam" id="PF24883">
    <property type="entry name" value="NPHP3_N"/>
    <property type="match status" value="1"/>
</dbReference>
<sequence>VKLVQKSLDSQRYREITDWLSSTDFPAQQSDFIGRRQEGTGVWFVSSPEFTTWLQGSKQILFCPGIPGAGKTMIAATVVDHLWKTFQNDDIGIAYIYCDYKRGETQTTTDLLAAILKQLVQERPLFGEPLVTLYKQHSDRRTRPSLNEILSALLSVISNYSRVYIVIDALDECADTDGTRSKLLAELFGLRTKTDTSLMATSRFVPKVVQYFEGFPTLEIRASDDDVKQFVVGQMHRLPNCIRSNNELQTEIQDRIVRAVDGMFLLAHLHLESLRGKLTKKAVQSALVNLSGGSEALNRAYDEAIGRIKELSHALAVEVGERELDEDNVPDIEDMVSVCAGLVTVDKESNIIRLVHLTTQEYFERIREDWNPTAQEEIASTCLTYLSFQTFDTGWCTSDEDLEHRINQNPFLDYAARYWGIHALTVQKTIKKLALPFLRNMNQVSCSIQIMYVPQYKFRGYSQHFPMHVTGMHLAATFGIVCLIQELMLGDGDKHRMQADAPDSHGRTPLSWAAGGGHEAVVKLLLETGEVDVDSKDEYGRTPLLLAAEGGHEAVVKLLLETGEVDVDSKDNGGRTPLSWTAFRGHEAVVKLLLETGKVDVDSKEMDGETPLSLAAEGGHEAVVKLLLETGEVDVDSKDEYGRTPLSRAAEGGHEAMVKLLLETGKVDVDSKDEYG</sequence>